<name>A0A0W0R1T2_9GAMM</name>
<dbReference type="EMBL" id="LR134422">
    <property type="protein sequence ID" value="VEH85331.1"/>
    <property type="molecule type" value="Genomic_DNA"/>
</dbReference>
<feature type="transmembrane region" description="Helical" evidence="2">
    <location>
        <begin position="32"/>
        <end position="52"/>
    </location>
</feature>
<keyword evidence="1" id="KW-0175">Coiled coil</keyword>
<gene>
    <name evidence="3" type="ORF">Lade_1669</name>
    <name evidence="4" type="ORF">NCTC12735_00958</name>
</gene>
<dbReference type="PATRIC" id="fig|45056.6.peg.1721"/>
<dbReference type="RefSeq" id="WP_131739821.1">
    <property type="nucleotide sequence ID" value="NZ_CAAAHS010000013.1"/>
</dbReference>
<dbReference type="Pfam" id="PF04120">
    <property type="entry name" value="Iron_permease"/>
    <property type="match status" value="1"/>
</dbReference>
<evidence type="ECO:0000313" key="4">
    <source>
        <dbReference type="EMBL" id="VEH85331.1"/>
    </source>
</evidence>
<feature type="transmembrane region" description="Helical" evidence="2">
    <location>
        <begin position="64"/>
        <end position="81"/>
    </location>
</feature>
<organism evidence="3 5">
    <name type="scientific">Legionella adelaidensis</name>
    <dbReference type="NCBI Taxonomy" id="45056"/>
    <lineage>
        <taxon>Bacteria</taxon>
        <taxon>Pseudomonadati</taxon>
        <taxon>Pseudomonadota</taxon>
        <taxon>Gammaproteobacteria</taxon>
        <taxon>Legionellales</taxon>
        <taxon>Legionellaceae</taxon>
        <taxon>Legionella</taxon>
    </lineage>
</organism>
<dbReference type="EMBL" id="LNKA01000011">
    <property type="protein sequence ID" value="KTC64989.1"/>
    <property type="molecule type" value="Genomic_DNA"/>
</dbReference>
<dbReference type="OrthoDB" id="119761at2"/>
<dbReference type="STRING" id="45056.Lade_1669"/>
<sequence length="138" mass="16216">MNKVKKRTPRKIEKKSSEGIQFYKIAKKTADILGNFWSFLISVLFCFLWLISGPYFNYSDTWQLVINTSTTVITFLMVFIIQNTQNRDTQILNLKLDELIKALRSADNLTLDLEELSEEELKELLDKYKQLRDKKTGK</sequence>
<keyword evidence="2" id="KW-0812">Transmembrane</keyword>
<reference evidence="3 5" key="1">
    <citation type="submission" date="2015-11" db="EMBL/GenBank/DDBJ databases">
        <title>Identification of large and diverse effector repertoires of 38 Legionella species.</title>
        <authorList>
            <person name="Burstein D."/>
            <person name="Amaro F."/>
            <person name="Zusman T."/>
            <person name="Lifshitz Z."/>
            <person name="Cohen O."/>
            <person name="Gilbert J.A."/>
            <person name="Pupko T."/>
            <person name="Shuman H.A."/>
            <person name="Segal G."/>
        </authorList>
    </citation>
    <scope>NUCLEOTIDE SEQUENCE [LARGE SCALE GENOMIC DNA]</scope>
    <source>
        <strain evidence="3 5">1762-AUS-E</strain>
    </source>
</reference>
<keyword evidence="4" id="KW-0614">Plasmid</keyword>
<dbReference type="AlphaFoldDB" id="A0A0W0R1T2"/>
<keyword evidence="2" id="KW-1133">Transmembrane helix</keyword>
<reference evidence="4 6" key="2">
    <citation type="submission" date="2018-12" db="EMBL/GenBank/DDBJ databases">
        <authorList>
            <consortium name="Pathogen Informatics"/>
        </authorList>
    </citation>
    <scope>NUCLEOTIDE SEQUENCE [LARGE SCALE GENOMIC DNA]</scope>
    <source>
        <strain evidence="4 6">NCTC12735</strain>
        <plasmid evidence="6">13</plasmid>
    </source>
</reference>
<dbReference type="Proteomes" id="UP000054859">
    <property type="component" value="Unassembled WGS sequence"/>
</dbReference>
<geneLocation type="plasmid" evidence="4 6">
    <name>13</name>
</geneLocation>
<keyword evidence="5" id="KW-1185">Reference proteome</keyword>
<accession>A0A0W0R1T2</accession>
<protein>
    <submittedName>
        <fullName evidence="3">Low affinity iron permease</fullName>
    </submittedName>
    <submittedName>
        <fullName evidence="4">Predicted small integral membrane protein</fullName>
    </submittedName>
</protein>
<feature type="coiled-coil region" evidence="1">
    <location>
        <begin position="99"/>
        <end position="134"/>
    </location>
</feature>
<proteinExistence type="predicted"/>
<dbReference type="InterPro" id="IPR007251">
    <property type="entry name" value="Iron_permease_Fet4"/>
</dbReference>
<dbReference type="Proteomes" id="UP000281170">
    <property type="component" value="Plasmid 13"/>
</dbReference>
<keyword evidence="2" id="KW-0472">Membrane</keyword>
<evidence type="ECO:0000313" key="3">
    <source>
        <dbReference type="EMBL" id="KTC64989.1"/>
    </source>
</evidence>
<evidence type="ECO:0000313" key="5">
    <source>
        <dbReference type="Proteomes" id="UP000054859"/>
    </source>
</evidence>
<evidence type="ECO:0000256" key="1">
    <source>
        <dbReference type="SAM" id="Coils"/>
    </source>
</evidence>
<evidence type="ECO:0000256" key="2">
    <source>
        <dbReference type="SAM" id="Phobius"/>
    </source>
</evidence>
<dbReference type="KEGG" id="ladl:NCTC12735_00958"/>
<evidence type="ECO:0000313" key="6">
    <source>
        <dbReference type="Proteomes" id="UP000281170"/>
    </source>
</evidence>
<dbReference type="GO" id="GO:0055085">
    <property type="term" value="P:transmembrane transport"/>
    <property type="evidence" value="ECO:0007669"/>
    <property type="project" value="InterPro"/>
</dbReference>